<name>A0AA40BDG4_9PEZI</name>
<organism evidence="1 2">
    <name type="scientific">Lasiosphaeris hirsuta</name>
    <dbReference type="NCBI Taxonomy" id="260670"/>
    <lineage>
        <taxon>Eukaryota</taxon>
        <taxon>Fungi</taxon>
        <taxon>Dikarya</taxon>
        <taxon>Ascomycota</taxon>
        <taxon>Pezizomycotina</taxon>
        <taxon>Sordariomycetes</taxon>
        <taxon>Sordariomycetidae</taxon>
        <taxon>Sordariales</taxon>
        <taxon>Lasiosphaeriaceae</taxon>
        <taxon>Lasiosphaeris</taxon>
    </lineage>
</organism>
<dbReference type="AlphaFoldDB" id="A0AA40BDG4"/>
<comment type="caution">
    <text evidence="1">The sequence shown here is derived from an EMBL/GenBank/DDBJ whole genome shotgun (WGS) entry which is preliminary data.</text>
</comment>
<sequence>MAYTIGDTVRVCGGDLVFKVIATTGCMITILVVNPQPDGRVLSFDPQGSIQTLDESRIERVT</sequence>
<keyword evidence="2" id="KW-1185">Reference proteome</keyword>
<reference evidence="1" key="1">
    <citation type="submission" date="2023-06" db="EMBL/GenBank/DDBJ databases">
        <title>Genome-scale phylogeny and comparative genomics of the fungal order Sordariales.</title>
        <authorList>
            <consortium name="Lawrence Berkeley National Laboratory"/>
            <person name="Hensen N."/>
            <person name="Bonometti L."/>
            <person name="Westerberg I."/>
            <person name="Brannstrom I.O."/>
            <person name="Guillou S."/>
            <person name="Cros-Aarteil S."/>
            <person name="Calhoun S."/>
            <person name="Haridas S."/>
            <person name="Kuo A."/>
            <person name="Mondo S."/>
            <person name="Pangilinan J."/>
            <person name="Riley R."/>
            <person name="Labutti K."/>
            <person name="Andreopoulos B."/>
            <person name="Lipzen A."/>
            <person name="Chen C."/>
            <person name="Yanf M."/>
            <person name="Daum C."/>
            <person name="Ng V."/>
            <person name="Clum A."/>
            <person name="Steindorff A."/>
            <person name="Ohm R."/>
            <person name="Martin F."/>
            <person name="Silar P."/>
            <person name="Natvig D."/>
            <person name="Lalanne C."/>
            <person name="Gautier V."/>
            <person name="Ament-Velasquez S.L."/>
            <person name="Kruys A."/>
            <person name="Hutchinson M.I."/>
            <person name="Powell A.J."/>
            <person name="Barry K."/>
            <person name="Miller A.N."/>
            <person name="Grigoriev I.V."/>
            <person name="Debuchy R."/>
            <person name="Gladieux P."/>
            <person name="Thoren M.H."/>
            <person name="Johannesson H."/>
        </authorList>
    </citation>
    <scope>NUCLEOTIDE SEQUENCE</scope>
    <source>
        <strain evidence="1">SMH4607-1</strain>
    </source>
</reference>
<dbReference type="EMBL" id="JAUKUA010000001">
    <property type="protein sequence ID" value="KAK0732206.1"/>
    <property type="molecule type" value="Genomic_DNA"/>
</dbReference>
<accession>A0AA40BDG4</accession>
<gene>
    <name evidence="1" type="ORF">B0H67DRAFT_640504</name>
</gene>
<dbReference type="Proteomes" id="UP001172102">
    <property type="component" value="Unassembled WGS sequence"/>
</dbReference>
<protein>
    <submittedName>
        <fullName evidence="1">Uncharacterized protein</fullName>
    </submittedName>
</protein>
<evidence type="ECO:0000313" key="2">
    <source>
        <dbReference type="Proteomes" id="UP001172102"/>
    </source>
</evidence>
<proteinExistence type="predicted"/>
<evidence type="ECO:0000313" key="1">
    <source>
        <dbReference type="EMBL" id="KAK0732206.1"/>
    </source>
</evidence>